<reference evidence="3" key="1">
    <citation type="journal article" date="2015" name="Nature">
        <title>Complex archaea that bridge the gap between prokaryotes and eukaryotes.</title>
        <authorList>
            <person name="Spang A."/>
            <person name="Saw J.H."/>
            <person name="Jorgensen S.L."/>
            <person name="Zaremba-Niedzwiedzka K."/>
            <person name="Martijn J."/>
            <person name="Lind A.E."/>
            <person name="van Eijk R."/>
            <person name="Schleper C."/>
            <person name="Guy L."/>
            <person name="Ettema T.J."/>
        </authorList>
    </citation>
    <scope>NUCLEOTIDE SEQUENCE</scope>
</reference>
<evidence type="ECO:0000313" key="3">
    <source>
        <dbReference type="EMBL" id="KKN26178.1"/>
    </source>
</evidence>
<accession>A0A0F9S9X0</accession>
<dbReference type="PANTHER" id="PTHR43725">
    <property type="entry name" value="UDP-GLUCOSE 4-EPIMERASE"/>
    <property type="match status" value="1"/>
</dbReference>
<dbReference type="PANTHER" id="PTHR43725:SF53">
    <property type="entry name" value="UDP-ARABINOSE 4-EPIMERASE 1"/>
    <property type="match status" value="1"/>
</dbReference>
<protein>
    <recommendedName>
        <fullName evidence="2">NAD(P)-binding domain-containing protein</fullName>
    </recommendedName>
</protein>
<dbReference type="Gene3D" id="3.40.50.720">
    <property type="entry name" value="NAD(P)-binding Rossmann-like Domain"/>
    <property type="match status" value="1"/>
</dbReference>
<sequence length="158" mass="17179">MSLKDKKILVTGAAGFIGSNLTIELLELGAKVTGIDNLYNGRLDNLTGVLDNINFQFIKGDIRDLNFLIDVLKEIEIVYHEAAFTSVPQSVLMPDSCNGVNVNGTLNLLNAARHRDVRKIIFASSSAVYGDIPTLPKKEDMRSSPISPYGVAKLACVQ</sequence>
<gene>
    <name evidence="3" type="ORF">LCGC14_0877320</name>
</gene>
<dbReference type="SUPFAM" id="SSF51735">
    <property type="entry name" value="NAD(P)-binding Rossmann-fold domains"/>
    <property type="match status" value="1"/>
</dbReference>
<evidence type="ECO:0000256" key="1">
    <source>
        <dbReference type="ARBA" id="ARBA00007637"/>
    </source>
</evidence>
<proteinExistence type="inferred from homology"/>
<evidence type="ECO:0000259" key="2">
    <source>
        <dbReference type="Pfam" id="PF16363"/>
    </source>
</evidence>
<dbReference type="AlphaFoldDB" id="A0A0F9S9X0"/>
<dbReference type="InterPro" id="IPR036291">
    <property type="entry name" value="NAD(P)-bd_dom_sf"/>
</dbReference>
<feature type="domain" description="NAD(P)-binding" evidence="2">
    <location>
        <begin position="9"/>
        <end position="156"/>
    </location>
</feature>
<dbReference type="InterPro" id="IPR016040">
    <property type="entry name" value="NAD(P)-bd_dom"/>
</dbReference>
<comment type="caution">
    <text evidence="3">The sequence shown here is derived from an EMBL/GenBank/DDBJ whole genome shotgun (WGS) entry which is preliminary data.</text>
</comment>
<dbReference type="Pfam" id="PF16363">
    <property type="entry name" value="GDP_Man_Dehyd"/>
    <property type="match status" value="1"/>
</dbReference>
<organism evidence="3">
    <name type="scientific">marine sediment metagenome</name>
    <dbReference type="NCBI Taxonomy" id="412755"/>
    <lineage>
        <taxon>unclassified sequences</taxon>
        <taxon>metagenomes</taxon>
        <taxon>ecological metagenomes</taxon>
    </lineage>
</organism>
<comment type="similarity">
    <text evidence="1">Belongs to the NAD(P)-dependent epimerase/dehydratase family.</text>
</comment>
<name>A0A0F9S9X0_9ZZZZ</name>
<dbReference type="EMBL" id="LAZR01002741">
    <property type="protein sequence ID" value="KKN26178.1"/>
    <property type="molecule type" value="Genomic_DNA"/>
</dbReference>